<evidence type="ECO:0000256" key="1">
    <source>
        <dbReference type="ARBA" id="ARBA00022636"/>
    </source>
</evidence>
<evidence type="ECO:0000313" key="7">
    <source>
        <dbReference type="Proteomes" id="UP000478837"/>
    </source>
</evidence>
<gene>
    <name evidence="6" type="ORF">GTW09_00975</name>
</gene>
<dbReference type="Pfam" id="PF12945">
    <property type="entry name" value="PilZNR"/>
    <property type="match status" value="1"/>
</dbReference>
<dbReference type="AlphaFoldDB" id="A0A6L9MQF7"/>
<dbReference type="InterPro" id="IPR012349">
    <property type="entry name" value="Split_barrel_FMN-bd"/>
</dbReference>
<evidence type="ECO:0000259" key="4">
    <source>
        <dbReference type="Pfam" id="PF07238"/>
    </source>
</evidence>
<keyword evidence="6" id="KW-0282">Flagellum</keyword>
<feature type="domain" description="PilZ" evidence="4">
    <location>
        <begin position="118"/>
        <end position="217"/>
    </location>
</feature>
<dbReference type="Gene3D" id="2.40.10.220">
    <property type="entry name" value="predicted glycosyltransferase like domains"/>
    <property type="match status" value="1"/>
</dbReference>
<keyword evidence="3" id="KW-0975">Bacterial flagellum</keyword>
<dbReference type="InterPro" id="IPR009926">
    <property type="entry name" value="T3SS_YcgR_PilZN"/>
</dbReference>
<dbReference type="Gene3D" id="2.30.110.10">
    <property type="entry name" value="Electron Transport, Fmn-binding Protein, Chain A"/>
    <property type="match status" value="1"/>
</dbReference>
<proteinExistence type="predicted"/>
<keyword evidence="7" id="KW-1185">Reference proteome</keyword>
<sequence>MIKENRISQEDIEALEALRPGGIVDLEITMPAASKRVKTEFMGMRANDCMMFYIPTSSKWITIRDALTIDNTIVVRSIVEGNTGQVIAYRVKVLKLLANPSGILITSFPMRVERIGLRASQRSQPGVAIDIKSDVYECKENAQGIIVDLSKQGCKVGLQIKPNYPVLIDGTEVTLIYMLDGKPVEIKAVIKNHKLDNKVVYYGMKFSTDDAMIGELLARHTLIS</sequence>
<evidence type="ECO:0000256" key="3">
    <source>
        <dbReference type="ARBA" id="ARBA00023143"/>
    </source>
</evidence>
<reference evidence="6 7" key="1">
    <citation type="submission" date="2020-01" db="EMBL/GenBank/DDBJ databases">
        <title>Genomes of bacteria type strains.</title>
        <authorList>
            <person name="Chen J."/>
            <person name="Zhu S."/>
            <person name="Yang J."/>
        </authorList>
    </citation>
    <scope>NUCLEOTIDE SEQUENCE [LARGE SCALE GENOMIC DNA]</scope>
    <source>
        <strain evidence="6 7">LMG 22958</strain>
    </source>
</reference>
<protein>
    <submittedName>
        <fullName evidence="6">Flagellar brake protein</fullName>
    </submittedName>
</protein>
<evidence type="ECO:0000313" key="6">
    <source>
        <dbReference type="EMBL" id="NDW20103.1"/>
    </source>
</evidence>
<evidence type="ECO:0000259" key="5">
    <source>
        <dbReference type="Pfam" id="PF12945"/>
    </source>
</evidence>
<dbReference type="Proteomes" id="UP000478837">
    <property type="component" value="Unassembled WGS sequence"/>
</dbReference>
<keyword evidence="1" id="KW-0973">c-di-GMP</keyword>
<accession>A0A6L9MQF7</accession>
<feature type="domain" description="Type III secretion system flagellar brake protein YcgR PilZN" evidence="5">
    <location>
        <begin position="20"/>
        <end position="109"/>
    </location>
</feature>
<dbReference type="GO" id="GO:0035438">
    <property type="term" value="F:cyclic-di-GMP binding"/>
    <property type="evidence" value="ECO:0007669"/>
    <property type="project" value="InterPro"/>
</dbReference>
<evidence type="ECO:0000256" key="2">
    <source>
        <dbReference type="ARBA" id="ARBA00022741"/>
    </source>
</evidence>
<comment type="caution">
    <text evidence="6">The sequence shown here is derived from an EMBL/GenBank/DDBJ whole genome shotgun (WGS) entry which is preliminary data.</text>
</comment>
<dbReference type="RefSeq" id="WP_163109294.1">
    <property type="nucleotide sequence ID" value="NZ_JAAAWP010000001.1"/>
</dbReference>
<organism evidence="6 7">
    <name type="scientific">Alteromonas hispanica</name>
    <dbReference type="NCBI Taxonomy" id="315421"/>
    <lineage>
        <taxon>Bacteria</taxon>
        <taxon>Pseudomonadati</taxon>
        <taxon>Pseudomonadota</taxon>
        <taxon>Gammaproteobacteria</taxon>
        <taxon>Alteromonadales</taxon>
        <taxon>Alteromonadaceae</taxon>
        <taxon>Alteromonas/Salinimonas group</taxon>
        <taxon>Alteromonas</taxon>
    </lineage>
</organism>
<dbReference type="SUPFAM" id="SSF141371">
    <property type="entry name" value="PilZ domain-like"/>
    <property type="match status" value="2"/>
</dbReference>
<dbReference type="InterPro" id="IPR009875">
    <property type="entry name" value="PilZ_domain"/>
</dbReference>
<name>A0A6L9MQF7_9ALTE</name>
<keyword evidence="2" id="KW-0547">Nucleotide-binding</keyword>
<dbReference type="EMBL" id="JAAAWP010000001">
    <property type="protein sequence ID" value="NDW20103.1"/>
    <property type="molecule type" value="Genomic_DNA"/>
</dbReference>
<keyword evidence="6" id="KW-0969">Cilium</keyword>
<dbReference type="Pfam" id="PF07238">
    <property type="entry name" value="PilZ"/>
    <property type="match status" value="1"/>
</dbReference>
<keyword evidence="6" id="KW-0966">Cell projection</keyword>